<keyword evidence="4" id="KW-0949">S-adenosyl-L-methionine</keyword>
<protein>
    <recommendedName>
        <fullName evidence="1">site-specific DNA-methyltransferase (adenine-specific)</fullName>
        <ecNumber evidence="1">2.1.1.72</ecNumber>
    </recommendedName>
</protein>
<dbReference type="RefSeq" id="WP_284057332.1">
    <property type="nucleotide sequence ID" value="NZ_JAMSLR010000006.1"/>
</dbReference>
<sequence>MLRVDSYRDPLGVALRYPQFRFMGSKHRLLPWLYEVFSSIPFHTALDAFSGSGCVAYLLKAMGATVTTNDHLHFAYHIANALVANPGRVLGTTDLDRLLRENDEAPHFIEDTFSGIFFTPEELRFLDNVWANLGLIGDEFQRSLVITAMCRAALKRQPRGVFTVANGKAARYHDGRRDLRLTLQEHFIESMELLRSVPYDDGRPHRALCMDVFDLPIEYDLVYLDPPYVPRSDDNCYIKRYHFVEGLACYWHGYEILRSSKVRKIKKKYTPFSYRRTAIPAFDQLFHKFAESVIVLSYSSNGYPDLEVLISLLRRYKSRVEVFEAEHRYHYGTHDRVRPDRALVREFLIIGA</sequence>
<evidence type="ECO:0000256" key="5">
    <source>
        <dbReference type="ARBA" id="ARBA00047942"/>
    </source>
</evidence>
<dbReference type="InterPro" id="IPR002052">
    <property type="entry name" value="DNA_methylase_N6_adenine_CS"/>
</dbReference>
<dbReference type="EC" id="2.1.1.72" evidence="1"/>
<evidence type="ECO:0000256" key="1">
    <source>
        <dbReference type="ARBA" id="ARBA00011900"/>
    </source>
</evidence>
<name>A0AA42BA83_9BACT</name>
<proteinExistence type="predicted"/>
<dbReference type="GO" id="GO:0009007">
    <property type="term" value="F:site-specific DNA-methyltransferase (adenine-specific) activity"/>
    <property type="evidence" value="ECO:0007669"/>
    <property type="project" value="UniProtKB-EC"/>
</dbReference>
<dbReference type="PROSITE" id="PS00092">
    <property type="entry name" value="N6_MTASE"/>
    <property type="match status" value="1"/>
</dbReference>
<keyword evidence="3" id="KW-0808">Transferase</keyword>
<dbReference type="GO" id="GO:0009307">
    <property type="term" value="P:DNA restriction-modification system"/>
    <property type="evidence" value="ECO:0007669"/>
    <property type="project" value="InterPro"/>
</dbReference>
<dbReference type="InterPro" id="IPR012327">
    <property type="entry name" value="MeTrfase_D12"/>
</dbReference>
<evidence type="ECO:0000256" key="2">
    <source>
        <dbReference type="ARBA" id="ARBA00022603"/>
    </source>
</evidence>
<evidence type="ECO:0000256" key="3">
    <source>
        <dbReference type="ARBA" id="ARBA00022679"/>
    </source>
</evidence>
<dbReference type="PRINTS" id="PR00505">
    <property type="entry name" value="D12N6MTFRASE"/>
</dbReference>
<gene>
    <name evidence="6" type="ORF">NET02_10365</name>
</gene>
<dbReference type="EMBL" id="JAMSLR010000006">
    <property type="protein sequence ID" value="MCM8749551.1"/>
    <property type="molecule type" value="Genomic_DNA"/>
</dbReference>
<comment type="caution">
    <text evidence="6">The sequence shown here is derived from an EMBL/GenBank/DDBJ whole genome shotgun (WGS) entry which is preliminary data.</text>
</comment>
<keyword evidence="2 6" id="KW-0489">Methyltransferase</keyword>
<dbReference type="GO" id="GO:0032259">
    <property type="term" value="P:methylation"/>
    <property type="evidence" value="ECO:0007669"/>
    <property type="project" value="UniProtKB-KW"/>
</dbReference>
<evidence type="ECO:0000313" key="6">
    <source>
        <dbReference type="EMBL" id="MCM8749551.1"/>
    </source>
</evidence>
<evidence type="ECO:0000256" key="4">
    <source>
        <dbReference type="ARBA" id="ARBA00022691"/>
    </source>
</evidence>
<keyword evidence="7" id="KW-1185">Reference proteome</keyword>
<dbReference type="Pfam" id="PF02086">
    <property type="entry name" value="MethyltransfD12"/>
    <property type="match status" value="1"/>
</dbReference>
<reference evidence="6" key="1">
    <citation type="submission" date="2022-06" db="EMBL/GenBank/DDBJ databases">
        <title>CFH 74404 Thermomicrobiaceae sp.</title>
        <authorList>
            <person name="Ming H."/>
            <person name="Li W.-J."/>
            <person name="Zhao Z."/>
        </authorList>
    </citation>
    <scope>NUCLEOTIDE SEQUENCE</scope>
    <source>
        <strain evidence="6">CFH 74404</strain>
    </source>
</reference>
<dbReference type="SUPFAM" id="SSF53335">
    <property type="entry name" value="S-adenosyl-L-methionine-dependent methyltransferases"/>
    <property type="match status" value="1"/>
</dbReference>
<dbReference type="AlphaFoldDB" id="A0AA42BA83"/>
<dbReference type="GO" id="GO:0003676">
    <property type="term" value="F:nucleic acid binding"/>
    <property type="evidence" value="ECO:0007669"/>
    <property type="project" value="InterPro"/>
</dbReference>
<dbReference type="InterPro" id="IPR029063">
    <property type="entry name" value="SAM-dependent_MTases_sf"/>
</dbReference>
<comment type="catalytic activity">
    <reaction evidence="5">
        <text>a 2'-deoxyadenosine in DNA + S-adenosyl-L-methionine = an N(6)-methyl-2'-deoxyadenosine in DNA + S-adenosyl-L-homocysteine + H(+)</text>
        <dbReference type="Rhea" id="RHEA:15197"/>
        <dbReference type="Rhea" id="RHEA-COMP:12418"/>
        <dbReference type="Rhea" id="RHEA-COMP:12419"/>
        <dbReference type="ChEBI" id="CHEBI:15378"/>
        <dbReference type="ChEBI" id="CHEBI:57856"/>
        <dbReference type="ChEBI" id="CHEBI:59789"/>
        <dbReference type="ChEBI" id="CHEBI:90615"/>
        <dbReference type="ChEBI" id="CHEBI:90616"/>
        <dbReference type="EC" id="2.1.1.72"/>
    </reaction>
</comment>
<evidence type="ECO:0000313" key="7">
    <source>
        <dbReference type="Proteomes" id="UP001165306"/>
    </source>
</evidence>
<organism evidence="6 7">
    <name type="scientific">Thermalbibacter longus</name>
    <dbReference type="NCBI Taxonomy" id="2951981"/>
    <lineage>
        <taxon>Bacteria</taxon>
        <taxon>Pseudomonadati</taxon>
        <taxon>Thermomicrobiota</taxon>
        <taxon>Thermomicrobia</taxon>
        <taxon>Thermomicrobiales</taxon>
        <taxon>Thermomicrobiaceae</taxon>
        <taxon>Thermalbibacter</taxon>
    </lineage>
</organism>
<accession>A0AA42BA83</accession>
<dbReference type="Proteomes" id="UP001165306">
    <property type="component" value="Unassembled WGS sequence"/>
</dbReference>